<organism evidence="2 3">
    <name type="scientific">Aspergillus brasiliensis (strain CBS 101740 / IMI 381727 / IBT 21946)</name>
    <dbReference type="NCBI Taxonomy" id="767769"/>
    <lineage>
        <taxon>Eukaryota</taxon>
        <taxon>Fungi</taxon>
        <taxon>Dikarya</taxon>
        <taxon>Ascomycota</taxon>
        <taxon>Pezizomycotina</taxon>
        <taxon>Eurotiomycetes</taxon>
        <taxon>Eurotiomycetidae</taxon>
        <taxon>Eurotiales</taxon>
        <taxon>Aspergillaceae</taxon>
        <taxon>Aspergillus</taxon>
        <taxon>Aspergillus subgen. Circumdati</taxon>
    </lineage>
</organism>
<accession>A0A1L9UVC1</accession>
<protein>
    <submittedName>
        <fullName evidence="2">Uncharacterized protein</fullName>
    </submittedName>
</protein>
<name>A0A1L9UVC1_ASPBC</name>
<proteinExistence type="predicted"/>
<evidence type="ECO:0000256" key="1">
    <source>
        <dbReference type="SAM" id="Phobius"/>
    </source>
</evidence>
<keyword evidence="1" id="KW-0472">Membrane</keyword>
<evidence type="ECO:0000313" key="2">
    <source>
        <dbReference type="EMBL" id="OJJ75546.1"/>
    </source>
</evidence>
<dbReference type="VEuPathDB" id="FungiDB:ASPBRDRAFT_373096"/>
<keyword evidence="3" id="KW-1185">Reference proteome</keyword>
<dbReference type="RefSeq" id="XP_067482793.1">
    <property type="nucleotide sequence ID" value="XM_067623703.1"/>
</dbReference>
<feature type="transmembrane region" description="Helical" evidence="1">
    <location>
        <begin position="6"/>
        <end position="27"/>
    </location>
</feature>
<sequence>MSHILLILSVSNYFLVPPWLSLTFLVAAGAVQERHRASAAFIQVHFMCIALIVDIPLIDLLLCLNSPHITG</sequence>
<keyword evidence="1" id="KW-1133">Transmembrane helix</keyword>
<reference evidence="3" key="1">
    <citation type="journal article" date="2017" name="Genome Biol.">
        <title>Comparative genomics reveals high biological diversity and specific adaptations in the industrially and medically important fungal genus Aspergillus.</title>
        <authorList>
            <person name="de Vries R.P."/>
            <person name="Riley R."/>
            <person name="Wiebenga A."/>
            <person name="Aguilar-Osorio G."/>
            <person name="Amillis S."/>
            <person name="Uchima C.A."/>
            <person name="Anderluh G."/>
            <person name="Asadollahi M."/>
            <person name="Askin M."/>
            <person name="Barry K."/>
            <person name="Battaglia E."/>
            <person name="Bayram O."/>
            <person name="Benocci T."/>
            <person name="Braus-Stromeyer S.A."/>
            <person name="Caldana C."/>
            <person name="Canovas D."/>
            <person name="Cerqueira G.C."/>
            <person name="Chen F."/>
            <person name="Chen W."/>
            <person name="Choi C."/>
            <person name="Clum A."/>
            <person name="Dos Santos R.A."/>
            <person name="Damasio A.R."/>
            <person name="Diallinas G."/>
            <person name="Emri T."/>
            <person name="Fekete E."/>
            <person name="Flipphi M."/>
            <person name="Freyberg S."/>
            <person name="Gallo A."/>
            <person name="Gournas C."/>
            <person name="Habgood R."/>
            <person name="Hainaut M."/>
            <person name="Harispe M.L."/>
            <person name="Henrissat B."/>
            <person name="Hilden K.S."/>
            <person name="Hope R."/>
            <person name="Hossain A."/>
            <person name="Karabika E."/>
            <person name="Karaffa L."/>
            <person name="Karanyi Z."/>
            <person name="Krasevec N."/>
            <person name="Kuo A."/>
            <person name="Kusch H."/>
            <person name="LaButti K."/>
            <person name="Lagendijk E.L."/>
            <person name="Lapidus A."/>
            <person name="Levasseur A."/>
            <person name="Lindquist E."/>
            <person name="Lipzen A."/>
            <person name="Logrieco A.F."/>
            <person name="MacCabe A."/>
            <person name="Maekelae M.R."/>
            <person name="Malavazi I."/>
            <person name="Melin P."/>
            <person name="Meyer V."/>
            <person name="Mielnichuk N."/>
            <person name="Miskei M."/>
            <person name="Molnar A.P."/>
            <person name="Mule G."/>
            <person name="Ngan C.Y."/>
            <person name="Orejas M."/>
            <person name="Orosz E."/>
            <person name="Ouedraogo J.P."/>
            <person name="Overkamp K.M."/>
            <person name="Park H.-S."/>
            <person name="Perrone G."/>
            <person name="Piumi F."/>
            <person name="Punt P.J."/>
            <person name="Ram A.F."/>
            <person name="Ramon A."/>
            <person name="Rauscher S."/>
            <person name="Record E."/>
            <person name="Riano-Pachon D.M."/>
            <person name="Robert V."/>
            <person name="Roehrig J."/>
            <person name="Ruller R."/>
            <person name="Salamov A."/>
            <person name="Salih N.S."/>
            <person name="Samson R.A."/>
            <person name="Sandor E."/>
            <person name="Sanguinetti M."/>
            <person name="Schuetze T."/>
            <person name="Sepcic K."/>
            <person name="Shelest E."/>
            <person name="Sherlock G."/>
            <person name="Sophianopoulou V."/>
            <person name="Squina F.M."/>
            <person name="Sun H."/>
            <person name="Susca A."/>
            <person name="Todd R.B."/>
            <person name="Tsang A."/>
            <person name="Unkles S.E."/>
            <person name="van de Wiele N."/>
            <person name="van Rossen-Uffink D."/>
            <person name="Oliveira J.V."/>
            <person name="Vesth T.C."/>
            <person name="Visser J."/>
            <person name="Yu J.-H."/>
            <person name="Zhou M."/>
            <person name="Andersen M.R."/>
            <person name="Archer D.B."/>
            <person name="Baker S.E."/>
            <person name="Benoit I."/>
            <person name="Brakhage A.A."/>
            <person name="Braus G.H."/>
            <person name="Fischer R."/>
            <person name="Frisvad J.C."/>
            <person name="Goldman G.H."/>
            <person name="Houbraken J."/>
            <person name="Oakley B."/>
            <person name="Pocsi I."/>
            <person name="Scazzocchio C."/>
            <person name="Seiboth B."/>
            <person name="vanKuyk P.A."/>
            <person name="Wortman J."/>
            <person name="Dyer P.S."/>
            <person name="Grigoriev I.V."/>
        </authorList>
    </citation>
    <scope>NUCLEOTIDE SEQUENCE [LARGE SCALE GENOMIC DNA]</scope>
    <source>
        <strain evidence="3">CBS 101740 / IMI 381727 / IBT 21946</strain>
    </source>
</reference>
<gene>
    <name evidence="2" type="ORF">ASPBRDRAFT_373096</name>
</gene>
<dbReference type="Proteomes" id="UP000184499">
    <property type="component" value="Unassembled WGS sequence"/>
</dbReference>
<feature type="transmembrane region" description="Helical" evidence="1">
    <location>
        <begin position="39"/>
        <end position="58"/>
    </location>
</feature>
<dbReference type="AlphaFoldDB" id="A0A1L9UVC1"/>
<keyword evidence="1" id="KW-0812">Transmembrane</keyword>
<dbReference type="GeneID" id="93576191"/>
<dbReference type="EMBL" id="KV878680">
    <property type="protein sequence ID" value="OJJ75546.1"/>
    <property type="molecule type" value="Genomic_DNA"/>
</dbReference>
<evidence type="ECO:0000313" key="3">
    <source>
        <dbReference type="Proteomes" id="UP000184499"/>
    </source>
</evidence>